<accession>V6KHN8</accession>
<feature type="domain" description="DUF6879" evidence="1">
    <location>
        <begin position="8"/>
        <end position="175"/>
    </location>
</feature>
<dbReference type="Pfam" id="PF21806">
    <property type="entry name" value="DUF6879"/>
    <property type="match status" value="1"/>
</dbReference>
<dbReference type="OrthoDB" id="4562627at2"/>
<name>V6KHN8_STRRC</name>
<reference evidence="2 3" key="1">
    <citation type="journal article" date="2014" name="Genome Announc.">
        <title>Draft Genome Sequence of Streptomyces roseochromogenes subsp. oscitans DS 12.976, Producer of the Aminocoumarin Antibiotic Clorobiocin.</title>
        <authorList>
            <person name="Ruckert C."/>
            <person name="Kalinowski J."/>
            <person name="Heide L."/>
            <person name="Apel A.K."/>
        </authorList>
    </citation>
    <scope>NUCLEOTIDE SEQUENCE [LARGE SCALE GENOMIC DNA]</scope>
    <source>
        <strain evidence="2 3">DS 12.976</strain>
    </source>
</reference>
<dbReference type="PATRIC" id="fig|1352936.5.peg.3432"/>
<keyword evidence="3" id="KW-1185">Reference proteome</keyword>
<dbReference type="Proteomes" id="UP000017984">
    <property type="component" value="Chromosome"/>
</dbReference>
<dbReference type="STRING" id="1352936.M878_16315"/>
<organism evidence="2 3">
    <name type="scientific">Streptomyces roseochromogenus subsp. oscitans DS 12.976</name>
    <dbReference type="NCBI Taxonomy" id="1352936"/>
    <lineage>
        <taxon>Bacteria</taxon>
        <taxon>Bacillati</taxon>
        <taxon>Actinomycetota</taxon>
        <taxon>Actinomycetes</taxon>
        <taxon>Kitasatosporales</taxon>
        <taxon>Streptomycetaceae</taxon>
        <taxon>Streptomyces</taxon>
    </lineage>
</organism>
<protein>
    <recommendedName>
        <fullName evidence="1">DUF6879 domain-containing protein</fullName>
    </recommendedName>
</protein>
<gene>
    <name evidence="2" type="ORF">M878_16315</name>
</gene>
<evidence type="ECO:0000259" key="1">
    <source>
        <dbReference type="Pfam" id="PF21806"/>
    </source>
</evidence>
<dbReference type="EMBL" id="AWQX01000141">
    <property type="protein sequence ID" value="EST31597.1"/>
    <property type="molecule type" value="Genomic_DNA"/>
</dbReference>
<proteinExistence type="predicted"/>
<comment type="caution">
    <text evidence="2">The sequence shown here is derived from an EMBL/GenBank/DDBJ whole genome shotgun (WGS) entry which is preliminary data.</text>
</comment>
<sequence>MSQNDVPDFAALLRSAERSAAHLEMRDVYAVGDEAEDFARFRRTGVHPDLDPDSAGWSGWVPLVRETVTRGVQMRRARIVSEPVTDYIRFEHAGTAVNLAAGEQVRWLPRRMASDIALPGNDLWLIDERLVLFHWFTGDGDWAGHEFNEDPAVVKMVTAAFETVWERAVPHEHFAV</sequence>
<dbReference type="HOGENOM" id="CLU_097170_1_0_11"/>
<evidence type="ECO:0000313" key="3">
    <source>
        <dbReference type="Proteomes" id="UP000017984"/>
    </source>
</evidence>
<dbReference type="AlphaFoldDB" id="V6KHN8"/>
<dbReference type="InterPro" id="IPR049244">
    <property type="entry name" value="DUF6879"/>
</dbReference>
<evidence type="ECO:0000313" key="2">
    <source>
        <dbReference type="EMBL" id="EST31597.1"/>
    </source>
</evidence>
<dbReference type="RefSeq" id="WP_023547245.1">
    <property type="nucleotide sequence ID" value="NZ_CM002285.1"/>
</dbReference>